<dbReference type="AlphaFoldDB" id="A0A1D6NY33"/>
<evidence type="ECO:0000256" key="1">
    <source>
        <dbReference type="SAM" id="MobiDB-lite"/>
    </source>
</evidence>
<sequence>MRRAALRNRVVRHALGGARDSDQGESDQGPPRDVRQS</sequence>
<accession>A0A1D6NY33</accession>
<organism evidence="2">
    <name type="scientific">Zea mays</name>
    <name type="common">Maize</name>
    <dbReference type="NCBI Taxonomy" id="4577"/>
    <lineage>
        <taxon>Eukaryota</taxon>
        <taxon>Viridiplantae</taxon>
        <taxon>Streptophyta</taxon>
        <taxon>Embryophyta</taxon>
        <taxon>Tracheophyta</taxon>
        <taxon>Spermatophyta</taxon>
        <taxon>Magnoliopsida</taxon>
        <taxon>Liliopsida</taxon>
        <taxon>Poales</taxon>
        <taxon>Poaceae</taxon>
        <taxon>PACMAD clade</taxon>
        <taxon>Panicoideae</taxon>
        <taxon>Andropogonodae</taxon>
        <taxon>Andropogoneae</taxon>
        <taxon>Tripsacinae</taxon>
        <taxon>Zea</taxon>
    </lineage>
</organism>
<reference evidence="2" key="1">
    <citation type="submission" date="2015-12" db="EMBL/GenBank/DDBJ databases">
        <title>Update maize B73 reference genome by single molecule sequencing technologies.</title>
        <authorList>
            <consortium name="Maize Genome Sequencing Project"/>
            <person name="Ware D."/>
        </authorList>
    </citation>
    <scope>NUCLEOTIDE SEQUENCE</scope>
    <source>
        <tissue evidence="2">Seedling</tissue>
    </source>
</reference>
<feature type="region of interest" description="Disordered" evidence="1">
    <location>
        <begin position="1"/>
        <end position="37"/>
    </location>
</feature>
<proteinExistence type="predicted"/>
<evidence type="ECO:0000313" key="2">
    <source>
        <dbReference type="EMBL" id="AQL02916.1"/>
    </source>
</evidence>
<gene>
    <name evidence="2" type="ORF">ZEAMMB73_Zm00001d045652</name>
</gene>
<name>A0A1D6NY33_MAIZE</name>
<dbReference type="EMBL" id="CM000785">
    <property type="protein sequence ID" value="AQL02916.1"/>
    <property type="molecule type" value="Genomic_DNA"/>
</dbReference>
<protein>
    <submittedName>
        <fullName evidence="2">Uncharacterized protein</fullName>
    </submittedName>
</protein>
<feature type="compositionally biased region" description="Basic residues" evidence="1">
    <location>
        <begin position="1"/>
        <end position="12"/>
    </location>
</feature>
<dbReference type="InParanoid" id="A0A1D6NY33"/>